<feature type="chain" id="PRO_5017042675" description="Signal transduction histidine kinase internal region domain-containing protein" evidence="2">
    <location>
        <begin position="23"/>
        <end position="649"/>
    </location>
</feature>
<keyword evidence="2" id="KW-0732">Signal</keyword>
<comment type="caution">
    <text evidence="4">The sequence shown here is derived from an EMBL/GenBank/DDBJ whole genome shotgun (WGS) entry which is preliminary data.</text>
</comment>
<dbReference type="RefSeq" id="WP_112745171.1">
    <property type="nucleotide sequence ID" value="NZ_QMFY01000001.1"/>
</dbReference>
<dbReference type="PANTHER" id="PTHR34220:SF7">
    <property type="entry name" value="SENSOR HISTIDINE KINASE YPDA"/>
    <property type="match status" value="1"/>
</dbReference>
<feature type="signal peptide" evidence="2">
    <location>
        <begin position="1"/>
        <end position="22"/>
    </location>
</feature>
<dbReference type="InterPro" id="IPR010559">
    <property type="entry name" value="Sig_transdc_His_kin_internal"/>
</dbReference>
<dbReference type="EMBL" id="QMFY01000001">
    <property type="protein sequence ID" value="RAW02957.1"/>
    <property type="molecule type" value="Genomic_DNA"/>
</dbReference>
<name>A0A364Y7K0_9BACT</name>
<keyword evidence="5" id="KW-1185">Reference proteome</keyword>
<sequence>MRKSVLIIGIVMSLMWVPDVVAQNKVESKSKERYKAYKSSSQSEASSLLNDAYVLKDKNPGEALNKVQDALGISIATKDEFNEGKCYVLIGEINESIQEWKLARDNYESAYERLKTLYSGTPEFRQTLKGLGNTNLKLRDFEASLRYYNQALASKGGRQENNSILVLMAEVYYQQGNTDAALETLKKISYGKMVDNDLDASVQNLNARILAKRNEYDNSSKVLDKSLNTLSAEPSVARSQAQSIQETKEEISQGLRGQQRFDEDIDLRNKSIAFNNSINNLEEVTKDKLAISKSLVDIGETSAARKELEEAAAIADSINNPEAKANAYLALANFYDKSGETKRAVTAYKKYSEAVASTETKTEAETQERDALLKKQKEIESLSKEISISQQQEKIEQTTVSRQKIIIYGLILMIVITLTTSYFIYKNAVASKIANQLLALKSLRSQMNPHFIFNALNSVNHFIAQQDERTANKFLSEFSQLMRLVLENSQEDFIPLHKEQEILSLYLKLEHYRFRDKFEYTIDIDENINADVIEVPPMLIQPYIENAVWHGLRYKDTIGHLHLKIREANNYLLVEIQDNGIGRVKSAALKTANQKKHNSTGIKNIEERLKILNTVYKANYRVTIEDLAEGTGTHVRIFLPINQRKKSFA</sequence>
<accession>A0A364Y7K0</accession>
<dbReference type="GO" id="GO:0016020">
    <property type="term" value="C:membrane"/>
    <property type="evidence" value="ECO:0007669"/>
    <property type="project" value="InterPro"/>
</dbReference>
<keyword evidence="1" id="KW-0812">Transmembrane</keyword>
<keyword evidence="1" id="KW-0472">Membrane</keyword>
<evidence type="ECO:0000313" key="5">
    <source>
        <dbReference type="Proteomes" id="UP000251889"/>
    </source>
</evidence>
<dbReference type="GO" id="GO:0000155">
    <property type="term" value="F:phosphorelay sensor kinase activity"/>
    <property type="evidence" value="ECO:0007669"/>
    <property type="project" value="InterPro"/>
</dbReference>
<gene>
    <name evidence="4" type="ORF">DQQ10_02310</name>
</gene>
<dbReference type="Pfam" id="PF13181">
    <property type="entry name" value="TPR_8"/>
    <property type="match status" value="1"/>
</dbReference>
<dbReference type="InterPro" id="IPR036890">
    <property type="entry name" value="HATPase_C_sf"/>
</dbReference>
<keyword evidence="1" id="KW-1133">Transmembrane helix</keyword>
<feature type="domain" description="Signal transduction histidine kinase internal region" evidence="3">
    <location>
        <begin position="440"/>
        <end position="518"/>
    </location>
</feature>
<dbReference type="Pfam" id="PF06580">
    <property type="entry name" value="His_kinase"/>
    <property type="match status" value="1"/>
</dbReference>
<dbReference type="SMART" id="SM00028">
    <property type="entry name" value="TPR"/>
    <property type="match status" value="4"/>
</dbReference>
<proteinExistence type="predicted"/>
<feature type="transmembrane region" description="Helical" evidence="1">
    <location>
        <begin position="405"/>
        <end position="425"/>
    </location>
</feature>
<dbReference type="InterPro" id="IPR011990">
    <property type="entry name" value="TPR-like_helical_dom_sf"/>
</dbReference>
<reference evidence="4 5" key="1">
    <citation type="submission" date="2018-06" db="EMBL/GenBank/DDBJ databases">
        <title>Chryseolinea flavus sp. nov., a member of the phylum Bacteroidetes isolated from soil.</title>
        <authorList>
            <person name="Li Y."/>
            <person name="Wang J."/>
        </authorList>
    </citation>
    <scope>NUCLEOTIDE SEQUENCE [LARGE SCALE GENOMIC DNA]</scope>
    <source>
        <strain evidence="4 5">SDU1-6</strain>
    </source>
</reference>
<dbReference type="InterPro" id="IPR050640">
    <property type="entry name" value="Bact_2-comp_sensor_kinase"/>
</dbReference>
<dbReference type="Proteomes" id="UP000251889">
    <property type="component" value="Unassembled WGS sequence"/>
</dbReference>
<dbReference type="AlphaFoldDB" id="A0A364Y7K0"/>
<dbReference type="Gene3D" id="1.25.40.10">
    <property type="entry name" value="Tetratricopeptide repeat domain"/>
    <property type="match status" value="2"/>
</dbReference>
<evidence type="ECO:0000256" key="2">
    <source>
        <dbReference type="SAM" id="SignalP"/>
    </source>
</evidence>
<dbReference type="Pfam" id="PF13432">
    <property type="entry name" value="TPR_16"/>
    <property type="match status" value="1"/>
</dbReference>
<dbReference type="InterPro" id="IPR019734">
    <property type="entry name" value="TPR_rpt"/>
</dbReference>
<dbReference type="Gene3D" id="3.30.565.10">
    <property type="entry name" value="Histidine kinase-like ATPase, C-terminal domain"/>
    <property type="match status" value="1"/>
</dbReference>
<dbReference type="SUPFAM" id="SSF48452">
    <property type="entry name" value="TPR-like"/>
    <property type="match status" value="1"/>
</dbReference>
<dbReference type="SUPFAM" id="SSF55874">
    <property type="entry name" value="ATPase domain of HSP90 chaperone/DNA topoisomerase II/histidine kinase"/>
    <property type="match status" value="1"/>
</dbReference>
<dbReference type="OrthoDB" id="6190788at2"/>
<protein>
    <recommendedName>
        <fullName evidence="3">Signal transduction histidine kinase internal region domain-containing protein</fullName>
    </recommendedName>
</protein>
<organism evidence="4 5">
    <name type="scientific">Pseudochryseolinea flava</name>
    <dbReference type="NCBI Taxonomy" id="2059302"/>
    <lineage>
        <taxon>Bacteria</taxon>
        <taxon>Pseudomonadati</taxon>
        <taxon>Bacteroidota</taxon>
        <taxon>Cytophagia</taxon>
        <taxon>Cytophagales</taxon>
        <taxon>Fulvivirgaceae</taxon>
        <taxon>Pseudochryseolinea</taxon>
    </lineage>
</organism>
<evidence type="ECO:0000313" key="4">
    <source>
        <dbReference type="EMBL" id="RAW02957.1"/>
    </source>
</evidence>
<dbReference type="PANTHER" id="PTHR34220">
    <property type="entry name" value="SENSOR HISTIDINE KINASE YPDA"/>
    <property type="match status" value="1"/>
</dbReference>
<evidence type="ECO:0000259" key="3">
    <source>
        <dbReference type="Pfam" id="PF06580"/>
    </source>
</evidence>
<evidence type="ECO:0000256" key="1">
    <source>
        <dbReference type="SAM" id="Phobius"/>
    </source>
</evidence>